<dbReference type="GeneID" id="5036558"/>
<accession>A0DK09</accession>
<dbReference type="OrthoDB" id="299276at2759"/>
<sequence>MFDNMFTYFGGLASKAKSKIIEKTLQPIIDYNFENIFEQKIAIKDLNKGITDVKLNTKYINGMLKTNSLKEFHIKFIKLEKLQLQMSDVEITLDLNTYIQQEEVLESLEVENLVNQSVHMQMEQLKKEFLCEGSDSYFQNEVKSQTQQSGTNKTSSKTVMFLRIIDSIFGNIKIDIKNLRIKFVGKLNSNKISSFTLSINKINCTMQKPQNSNQILFLCFVDQLKLYLDNKKQIGQMDNAFKLDVYLKQDAEPKITIQASQFQVVASLNQLDQIMQLFAQSAQVLEQRENTIKEAIRQSHITQQIINSNKQSSEERSKIMNLNKYKLEEYFKKSYHEKNFENEEYLESTFIIQNVPDSKIADLYTSIKQMSEQKEFLVASFQGLSLYLTSNETEQEFNYQQKKFKVDLDNYFLVSLCDIKIVKHDKLNIFVNSVLIYELLKIEPQFISTREFVHKQEFEFVMIGPQKFLCKIILRTGRDQFFSQDLNKDGYQIEIQEPTIFASQAFFVTPIKLQIRDNNIDMDITQFNLIVDKNQLQFIMKIVNIYTQNSVKPNNQVKSETQFKISKFKFSVFYHVGNTSSTNNQNNSSIDEDYIQFDFVDFFLATPDANEQNSSLCLYRSQFKFGCQSIWGLDKQIAIYNLKGNLGSQLRPSTQNIKKFNEENKSQITQYVKDCKSKQEQHLELQIDSVILNHNSFDQFYKMISQLNSVFNDNSKQTQNNQKKQQNFYFSAKIQIIEVTLYQTIFLSFNQFKYYFTIDYQFILIEDLNGFYKNNSQLLLMNQVQDKWIFSLIMKQNNINLEFSALKLNLTNFNFNKLISCITQLVKSVQYVNPPQQQSKSQNEKSQVNIVFKSIMIDILPFYNEEIILQKKGQAKLNYSKDQHQSWTRTILVFNNTIVKQDLIQIDEVQYYFQNCNVANRNDQLINLEEFQNIGQIQKIELLKNKLLKINSIQFFRISKQLIVDLIDHYEHISKDFQKSNNNVNEMKNYQKLDKIEMKQKSFEIRCDQISLTDESQTFEVVIYYTQLDLGEKCFQLKLARAQILDILQQSKFKYILDEDDQNELDFFQSEQIKERLFLDLIIQFDQNSLALWLQLKPIRICLSGYQFQELLKSFSTKNKEVITQVKNDDDDECFEIIHQKKPFNLQVELFPIQFIVSFDSEGLDVDGLKNQVLKFGSFNNLILATNKVLYFHQFNQTSRQDFLQFLKSQQLSTFGILLQAYSSLEITKAASSFTDAIMNMISKPFISNNGFVKYNSYFQLYGLMEGSYDFTCGITSSLLQLTALPASALNNMANYIGLGVITVPFSQLEEFCKKLFYKINPEKGIPLRFFKDQQ</sequence>
<dbReference type="EMBL" id="CT868463">
    <property type="protein sequence ID" value="CAK83376.1"/>
    <property type="molecule type" value="Genomic_DNA"/>
</dbReference>
<gene>
    <name evidence="1" type="ORF">GSPATT00017720001</name>
</gene>
<name>A0DK09_PARTE</name>
<dbReference type="OMA" id="YFTIDYQ"/>
<organism evidence="1 2">
    <name type="scientific">Paramecium tetraurelia</name>
    <dbReference type="NCBI Taxonomy" id="5888"/>
    <lineage>
        <taxon>Eukaryota</taxon>
        <taxon>Sar</taxon>
        <taxon>Alveolata</taxon>
        <taxon>Ciliophora</taxon>
        <taxon>Intramacronucleata</taxon>
        <taxon>Oligohymenophorea</taxon>
        <taxon>Peniculida</taxon>
        <taxon>Parameciidae</taxon>
        <taxon>Paramecium</taxon>
    </lineage>
</organism>
<proteinExistence type="predicted"/>
<dbReference type="HOGENOM" id="CLU_258810_0_0_1"/>
<keyword evidence="2" id="KW-1185">Reference proteome</keyword>
<evidence type="ECO:0000313" key="1">
    <source>
        <dbReference type="EMBL" id="CAK83376.1"/>
    </source>
</evidence>
<dbReference type="KEGG" id="ptm:GSPATT00017720001"/>
<dbReference type="RefSeq" id="XP_001450773.1">
    <property type="nucleotide sequence ID" value="XM_001450736.1"/>
</dbReference>
<evidence type="ECO:0000313" key="2">
    <source>
        <dbReference type="Proteomes" id="UP000000600"/>
    </source>
</evidence>
<reference evidence="1 2" key="1">
    <citation type="journal article" date="2006" name="Nature">
        <title>Global trends of whole-genome duplications revealed by the ciliate Paramecium tetraurelia.</title>
        <authorList>
            <consortium name="Genoscope"/>
            <person name="Aury J.-M."/>
            <person name="Jaillon O."/>
            <person name="Duret L."/>
            <person name="Noel B."/>
            <person name="Jubin C."/>
            <person name="Porcel B.M."/>
            <person name="Segurens B."/>
            <person name="Daubin V."/>
            <person name="Anthouard V."/>
            <person name="Aiach N."/>
            <person name="Arnaiz O."/>
            <person name="Billaut A."/>
            <person name="Beisson J."/>
            <person name="Blanc I."/>
            <person name="Bouhouche K."/>
            <person name="Camara F."/>
            <person name="Duharcourt S."/>
            <person name="Guigo R."/>
            <person name="Gogendeau D."/>
            <person name="Katinka M."/>
            <person name="Keller A.-M."/>
            <person name="Kissmehl R."/>
            <person name="Klotz C."/>
            <person name="Koll F."/>
            <person name="Le Moue A."/>
            <person name="Lepere C."/>
            <person name="Malinsky S."/>
            <person name="Nowacki M."/>
            <person name="Nowak J.K."/>
            <person name="Plattner H."/>
            <person name="Poulain J."/>
            <person name="Ruiz F."/>
            <person name="Serrano V."/>
            <person name="Zagulski M."/>
            <person name="Dessen P."/>
            <person name="Betermier M."/>
            <person name="Weissenbach J."/>
            <person name="Scarpelli C."/>
            <person name="Schachter V."/>
            <person name="Sperling L."/>
            <person name="Meyer E."/>
            <person name="Cohen J."/>
            <person name="Wincker P."/>
        </authorList>
    </citation>
    <scope>NUCLEOTIDE SEQUENCE [LARGE SCALE GENOMIC DNA]</scope>
    <source>
        <strain evidence="1 2">Stock d4-2</strain>
    </source>
</reference>
<evidence type="ECO:0008006" key="3">
    <source>
        <dbReference type="Google" id="ProtNLM"/>
    </source>
</evidence>
<protein>
    <recommendedName>
        <fullName evidence="3">Chorein N-terminal domain-containing protein</fullName>
    </recommendedName>
</protein>
<dbReference type="InParanoid" id="A0DK09"/>
<dbReference type="Proteomes" id="UP000000600">
    <property type="component" value="Unassembled WGS sequence"/>
</dbReference>